<evidence type="ECO:0000313" key="2">
    <source>
        <dbReference type="EMBL" id="UJO20687.1"/>
    </source>
</evidence>
<dbReference type="EMBL" id="CP090170">
    <property type="protein sequence ID" value="UJO20687.1"/>
    <property type="molecule type" value="Genomic_DNA"/>
</dbReference>
<evidence type="ECO:0000313" key="3">
    <source>
        <dbReference type="Proteomes" id="UP000756132"/>
    </source>
</evidence>
<dbReference type="Proteomes" id="UP000756132">
    <property type="component" value="Chromosome 8"/>
</dbReference>
<reference evidence="2" key="2">
    <citation type="journal article" date="2022" name="Microb. Genom.">
        <title>A chromosome-scale genome assembly of the tomato pathogen Cladosporium fulvum reveals a compartmentalized genome architecture and the presence of a dispensable chromosome.</title>
        <authorList>
            <person name="Zaccaron A.Z."/>
            <person name="Chen L.H."/>
            <person name="Samaras A."/>
            <person name="Stergiopoulos I."/>
        </authorList>
    </citation>
    <scope>NUCLEOTIDE SEQUENCE</scope>
    <source>
        <strain evidence="2">Race5_Kim</strain>
    </source>
</reference>
<feature type="region of interest" description="Disordered" evidence="1">
    <location>
        <begin position="1"/>
        <end position="47"/>
    </location>
</feature>
<accession>A0A9Q8PE04</accession>
<proteinExistence type="predicted"/>
<keyword evidence="3" id="KW-1185">Reference proteome</keyword>
<organism evidence="2 3">
    <name type="scientific">Passalora fulva</name>
    <name type="common">Tomato leaf mold</name>
    <name type="synonym">Cladosporium fulvum</name>
    <dbReference type="NCBI Taxonomy" id="5499"/>
    <lineage>
        <taxon>Eukaryota</taxon>
        <taxon>Fungi</taxon>
        <taxon>Dikarya</taxon>
        <taxon>Ascomycota</taxon>
        <taxon>Pezizomycotina</taxon>
        <taxon>Dothideomycetes</taxon>
        <taxon>Dothideomycetidae</taxon>
        <taxon>Mycosphaerellales</taxon>
        <taxon>Mycosphaerellaceae</taxon>
        <taxon>Fulvia</taxon>
    </lineage>
</organism>
<protein>
    <submittedName>
        <fullName evidence="2">Uncharacterized protein</fullName>
    </submittedName>
</protein>
<feature type="region of interest" description="Disordered" evidence="1">
    <location>
        <begin position="74"/>
        <end position="105"/>
    </location>
</feature>
<gene>
    <name evidence="2" type="ORF">CLAFUR5_11596</name>
</gene>
<dbReference type="OrthoDB" id="3649502at2759"/>
<evidence type="ECO:0000256" key="1">
    <source>
        <dbReference type="SAM" id="MobiDB-lite"/>
    </source>
</evidence>
<reference evidence="2" key="1">
    <citation type="submission" date="2021-12" db="EMBL/GenBank/DDBJ databases">
        <authorList>
            <person name="Zaccaron A."/>
            <person name="Stergiopoulos I."/>
        </authorList>
    </citation>
    <scope>NUCLEOTIDE SEQUENCE</scope>
    <source>
        <strain evidence="2">Race5_Kim</strain>
    </source>
</reference>
<dbReference type="RefSeq" id="XP_047765053.1">
    <property type="nucleotide sequence ID" value="XM_047910744.1"/>
</dbReference>
<dbReference type="AlphaFoldDB" id="A0A9Q8PE04"/>
<feature type="compositionally biased region" description="Low complexity" evidence="1">
    <location>
        <begin position="74"/>
        <end position="93"/>
    </location>
</feature>
<name>A0A9Q8PE04_PASFU</name>
<sequence>MPDLRRSQRVAALQEAADNKNDTTLDKSPNTSNRAPPRSTVKSGVNSKGAVSKIPICDLGAQNMSTTKLVAVKKAGSGKKASPVKKSSPFKKASSGKKDSNVTTATMETTEAALDKIRNLNSKKPLMRIPGELRNKIYLLAIEDDLVEAKLRVNDSRISGDVNVTTLFKQLLNTPRFINTCHQMRTECSGLFNPKTVELYHRLSKQYAGARMSALGLRHQLKGCWHTTAYQHETALEAKKKWQRLVQRARHYTMVGVVTWDSSLDVKPMWFAGESGESCMSFWDPRFEGRPLAGSVGI</sequence>
<dbReference type="GeneID" id="71991474"/>
<dbReference type="KEGG" id="ffu:CLAFUR5_11596"/>
<feature type="compositionally biased region" description="Polar residues" evidence="1">
    <location>
        <begin position="26"/>
        <end position="46"/>
    </location>
</feature>